<feature type="domain" description="Tc1-like transposase DDE" evidence="2">
    <location>
        <begin position="64"/>
        <end position="218"/>
    </location>
</feature>
<dbReference type="InterPro" id="IPR038717">
    <property type="entry name" value="Tc1-like_DDE_dom"/>
</dbReference>
<proteinExistence type="predicted"/>
<protein>
    <submittedName>
        <fullName evidence="3">Transposable element Tc3 transposase putative</fullName>
    </submittedName>
</protein>
<dbReference type="Gene3D" id="3.30.420.10">
    <property type="entry name" value="Ribonuclease H-like superfamily/Ribonuclease H"/>
    <property type="match status" value="1"/>
</dbReference>
<gene>
    <name evidence="3" type="primary">AlNc14C492G11921</name>
    <name evidence="3" type="ORF">ALNC14_134110</name>
</gene>
<dbReference type="PANTHER" id="PTHR47326:SF1">
    <property type="entry name" value="HTH PSQ-TYPE DOMAIN-CONTAINING PROTEIN"/>
    <property type="match status" value="1"/>
</dbReference>
<evidence type="ECO:0000259" key="1">
    <source>
        <dbReference type="Pfam" id="PF01498"/>
    </source>
</evidence>
<evidence type="ECO:0000313" key="3">
    <source>
        <dbReference type="EMBL" id="CCA27267.1"/>
    </source>
</evidence>
<reference evidence="3" key="1">
    <citation type="journal article" date="2011" name="PLoS Biol.">
        <title>Gene gain and loss during evolution of obligate parasitism in the white rust pathogen of Arabidopsis thaliana.</title>
        <authorList>
            <person name="Kemen E."/>
            <person name="Gardiner A."/>
            <person name="Schultz-Larsen T."/>
            <person name="Kemen A.C."/>
            <person name="Balmuth A.L."/>
            <person name="Robert-Seilaniantz A."/>
            <person name="Bailey K."/>
            <person name="Holub E."/>
            <person name="Studholme D.J."/>
            <person name="Maclean D."/>
            <person name="Jones J.D."/>
        </authorList>
    </citation>
    <scope>NUCLEOTIDE SEQUENCE</scope>
</reference>
<reference evidence="3" key="2">
    <citation type="submission" date="2011-02" db="EMBL/GenBank/DDBJ databases">
        <authorList>
            <person name="MacLean D."/>
        </authorList>
    </citation>
    <scope>NUCLEOTIDE SEQUENCE</scope>
</reference>
<dbReference type="AlphaFoldDB" id="F0X0H7"/>
<accession>F0X0H7</accession>
<dbReference type="GO" id="GO:0015074">
    <property type="term" value="P:DNA integration"/>
    <property type="evidence" value="ECO:0007669"/>
    <property type="project" value="InterPro"/>
</dbReference>
<dbReference type="HOGENOM" id="CLU_033666_0_6_1"/>
<dbReference type="InterPro" id="IPR036397">
    <property type="entry name" value="RNaseH_sf"/>
</dbReference>
<name>F0X0H7_9STRA</name>
<dbReference type="GO" id="GO:0006313">
    <property type="term" value="P:DNA transposition"/>
    <property type="evidence" value="ECO:0007669"/>
    <property type="project" value="InterPro"/>
</dbReference>
<dbReference type="InterPro" id="IPR002492">
    <property type="entry name" value="Transposase_Tc1-like"/>
</dbReference>
<sequence>MSSRIIALALDHVVKRTTVLRVLRASKFASYIKRKPTPHLKKHHKAKRIPFAKKHLNKVEFWERVLFTDENKFNLDGPGGCQYYWHVILKDPETYSRRGMRGGSVLVWAGVCQNGKTKIAFLEGKQTAVKYTQTILNYLCLFLQELQDNHGIREPIFQQDGASIHTAKSTQTFLSIHNIKILEWPAKSPDLNIIESVWGDPARSVYAGGRQFTCREDLTKQIEVSWRQVSVGYLKRLVEDMPTRIAKVIIRGGAGIDR</sequence>
<feature type="domain" description="Transposase Tc1-like" evidence="1">
    <location>
        <begin position="2"/>
        <end position="57"/>
    </location>
</feature>
<dbReference type="Pfam" id="PF13358">
    <property type="entry name" value="DDE_3"/>
    <property type="match status" value="1"/>
</dbReference>
<dbReference type="Pfam" id="PF01498">
    <property type="entry name" value="HTH_Tnp_Tc3_2"/>
    <property type="match status" value="1"/>
</dbReference>
<dbReference type="EMBL" id="FR824531">
    <property type="protein sequence ID" value="CCA27267.1"/>
    <property type="molecule type" value="Genomic_DNA"/>
</dbReference>
<organism evidence="3">
    <name type="scientific">Albugo laibachii Nc14</name>
    <dbReference type="NCBI Taxonomy" id="890382"/>
    <lineage>
        <taxon>Eukaryota</taxon>
        <taxon>Sar</taxon>
        <taxon>Stramenopiles</taxon>
        <taxon>Oomycota</taxon>
        <taxon>Peronosporomycetes</taxon>
        <taxon>Albuginales</taxon>
        <taxon>Albuginaceae</taxon>
        <taxon>Albugo</taxon>
    </lineage>
</organism>
<dbReference type="PANTHER" id="PTHR47326">
    <property type="entry name" value="TRANSPOSABLE ELEMENT TC3 TRANSPOSASE-LIKE PROTEIN"/>
    <property type="match status" value="1"/>
</dbReference>
<evidence type="ECO:0000259" key="2">
    <source>
        <dbReference type="Pfam" id="PF13358"/>
    </source>
</evidence>
<dbReference type="GO" id="GO:0003677">
    <property type="term" value="F:DNA binding"/>
    <property type="evidence" value="ECO:0007669"/>
    <property type="project" value="InterPro"/>
</dbReference>